<dbReference type="Pfam" id="PF00104">
    <property type="entry name" value="Hormone_recep"/>
    <property type="match status" value="1"/>
</dbReference>
<dbReference type="Ensembl" id="ENSGAGT00000000411.1">
    <property type="protein sequence ID" value="ENSGAGP00000000366.1"/>
    <property type="gene ID" value="ENSGAGG00000000313.1"/>
</dbReference>
<comment type="subcellular location">
    <subcellularLocation>
        <location evidence="2">Cytoplasm</location>
    </subcellularLocation>
    <subcellularLocation>
        <location evidence="1">Nucleus</location>
    </subcellularLocation>
</comment>
<keyword evidence="7" id="KW-0804">Transcription</keyword>
<evidence type="ECO:0000256" key="8">
    <source>
        <dbReference type="ARBA" id="ARBA00023170"/>
    </source>
</evidence>
<accession>A0A452GFM6</accession>
<dbReference type="PANTHER" id="PTHR24081">
    <property type="entry name" value="NUCLEAR RECEPTOR SUBFAMILY 0 GROUP B"/>
    <property type="match status" value="1"/>
</dbReference>
<dbReference type="PROSITE" id="PS51843">
    <property type="entry name" value="NR_LBD"/>
    <property type="match status" value="1"/>
</dbReference>
<protein>
    <recommendedName>
        <fullName evidence="10">NR LBD domain-containing protein</fullName>
    </recommendedName>
</protein>
<keyword evidence="4" id="KW-0963">Cytoplasm</keyword>
<evidence type="ECO:0000256" key="4">
    <source>
        <dbReference type="ARBA" id="ARBA00022490"/>
    </source>
</evidence>
<sequence length="275" mass="31727">MASQASLEKSRKCQCETSHPQSILYQILNKEEQDETRWHAQYYHPCYSISSAGCPCEGNRKVVLRTPEVTCMRASEVLLKTITFIRNLPSFYHLPQEDQALLVQQCWAPLFVLGLAQEWVNFELKEISVPSLLKKILLNQSLTDSDKVENSSLGASLADVQKMKNFLEKFWNSDICAKEYAYLKGIILFNPDLPGLRFRHYVQTLQQEAQRTLMEFSSMMYNRNLGRFAWILGLLTSLKAVNAETIAELFFRPILGEVNLNELLLETLYFKQDLL</sequence>
<evidence type="ECO:0000313" key="12">
    <source>
        <dbReference type="Proteomes" id="UP000291020"/>
    </source>
</evidence>
<dbReference type="FunFam" id="1.10.565.10:FF:000031">
    <property type="entry name" value="Nuclear receptor subfamily 0 group B member 1"/>
    <property type="match status" value="1"/>
</dbReference>
<dbReference type="GO" id="GO:0003714">
    <property type="term" value="F:transcription corepressor activity"/>
    <property type="evidence" value="ECO:0007669"/>
    <property type="project" value="TreeGrafter"/>
</dbReference>
<dbReference type="InterPro" id="IPR035500">
    <property type="entry name" value="NHR-like_dom_sf"/>
</dbReference>
<dbReference type="GO" id="GO:0000122">
    <property type="term" value="P:negative regulation of transcription by RNA polymerase II"/>
    <property type="evidence" value="ECO:0007669"/>
    <property type="project" value="TreeGrafter"/>
</dbReference>
<dbReference type="Proteomes" id="UP000291020">
    <property type="component" value="Unassembled WGS sequence"/>
</dbReference>
<reference evidence="11" key="3">
    <citation type="submission" date="2025-09" db="UniProtKB">
        <authorList>
            <consortium name="Ensembl"/>
        </authorList>
    </citation>
    <scope>IDENTIFICATION</scope>
</reference>
<reference evidence="12" key="1">
    <citation type="journal article" date="2017" name="PLoS ONE">
        <title>The Agassiz's desert tortoise genome provides a resource for the conservation of a threatened species.</title>
        <authorList>
            <person name="Tollis M."/>
            <person name="DeNardo D.F."/>
            <person name="Cornelius J.A."/>
            <person name="Dolby G.A."/>
            <person name="Edwards T."/>
            <person name="Henen B.T."/>
            <person name="Karl A.E."/>
            <person name="Murphy R.W."/>
            <person name="Kusumi K."/>
        </authorList>
    </citation>
    <scope>NUCLEOTIDE SEQUENCE [LARGE SCALE GENOMIC DNA]</scope>
</reference>
<evidence type="ECO:0000256" key="7">
    <source>
        <dbReference type="ARBA" id="ARBA00023163"/>
    </source>
</evidence>
<dbReference type="SMART" id="SM00430">
    <property type="entry name" value="HOLI"/>
    <property type="match status" value="1"/>
</dbReference>
<evidence type="ECO:0000256" key="6">
    <source>
        <dbReference type="ARBA" id="ARBA00023015"/>
    </source>
</evidence>
<name>A0A452GFM6_9SAUR</name>
<keyword evidence="8" id="KW-0675">Receptor</keyword>
<keyword evidence="5" id="KW-0678">Repressor</keyword>
<keyword evidence="6" id="KW-0805">Transcription regulation</keyword>
<dbReference type="PRINTS" id="PR00398">
    <property type="entry name" value="STRDHORMONER"/>
</dbReference>
<dbReference type="GO" id="GO:0005634">
    <property type="term" value="C:nucleus"/>
    <property type="evidence" value="ECO:0007669"/>
    <property type="project" value="UniProtKB-SubCell"/>
</dbReference>
<evidence type="ECO:0000256" key="5">
    <source>
        <dbReference type="ARBA" id="ARBA00022491"/>
    </source>
</evidence>
<organism evidence="11 12">
    <name type="scientific">Gopherus agassizii</name>
    <name type="common">Agassiz's desert tortoise</name>
    <dbReference type="NCBI Taxonomy" id="38772"/>
    <lineage>
        <taxon>Eukaryota</taxon>
        <taxon>Metazoa</taxon>
        <taxon>Chordata</taxon>
        <taxon>Craniata</taxon>
        <taxon>Vertebrata</taxon>
        <taxon>Euteleostomi</taxon>
        <taxon>Archelosauria</taxon>
        <taxon>Testudinata</taxon>
        <taxon>Testudines</taxon>
        <taxon>Cryptodira</taxon>
        <taxon>Durocryptodira</taxon>
        <taxon>Testudinoidea</taxon>
        <taxon>Testudinidae</taxon>
        <taxon>Gopherus</taxon>
    </lineage>
</organism>
<evidence type="ECO:0000256" key="2">
    <source>
        <dbReference type="ARBA" id="ARBA00004496"/>
    </source>
</evidence>
<dbReference type="PANTHER" id="PTHR24081:SF11">
    <property type="entry name" value="NR LBD DOMAIN-CONTAINING PROTEIN"/>
    <property type="match status" value="1"/>
</dbReference>
<feature type="domain" description="NR LBD" evidence="10">
    <location>
        <begin position="20"/>
        <end position="271"/>
    </location>
</feature>
<comment type="similarity">
    <text evidence="3">Belongs to the nuclear hormone receptor family. NR0 subfamily.</text>
</comment>
<evidence type="ECO:0000256" key="3">
    <source>
        <dbReference type="ARBA" id="ARBA00006647"/>
    </source>
</evidence>
<evidence type="ECO:0000259" key="10">
    <source>
        <dbReference type="PROSITE" id="PS51843"/>
    </source>
</evidence>
<dbReference type="InterPro" id="IPR033544">
    <property type="entry name" value="NR0B1/2"/>
</dbReference>
<dbReference type="InterPro" id="IPR001723">
    <property type="entry name" value="Nuclear_hrmn_rcpt"/>
</dbReference>
<reference evidence="11" key="2">
    <citation type="submission" date="2025-08" db="UniProtKB">
        <authorList>
            <consortium name="Ensembl"/>
        </authorList>
    </citation>
    <scope>IDENTIFICATION</scope>
</reference>
<dbReference type="GO" id="GO:0005737">
    <property type="term" value="C:cytoplasm"/>
    <property type="evidence" value="ECO:0007669"/>
    <property type="project" value="UniProtKB-SubCell"/>
</dbReference>
<dbReference type="Gene3D" id="1.10.565.10">
    <property type="entry name" value="Retinoid X Receptor"/>
    <property type="match status" value="1"/>
</dbReference>
<dbReference type="InterPro" id="IPR000536">
    <property type="entry name" value="Nucl_hrmn_rcpt_lig-bd"/>
</dbReference>
<keyword evidence="9" id="KW-0539">Nucleus</keyword>
<evidence type="ECO:0000256" key="1">
    <source>
        <dbReference type="ARBA" id="ARBA00004123"/>
    </source>
</evidence>
<dbReference type="STRING" id="38772.ENSGAGP00000000366"/>
<evidence type="ECO:0000256" key="9">
    <source>
        <dbReference type="ARBA" id="ARBA00023242"/>
    </source>
</evidence>
<proteinExistence type="inferred from homology"/>
<keyword evidence="12" id="KW-1185">Reference proteome</keyword>
<dbReference type="SUPFAM" id="SSF48508">
    <property type="entry name" value="Nuclear receptor ligand-binding domain"/>
    <property type="match status" value="1"/>
</dbReference>
<evidence type="ECO:0000313" key="11">
    <source>
        <dbReference type="Ensembl" id="ENSGAGP00000000366.1"/>
    </source>
</evidence>
<dbReference type="AlphaFoldDB" id="A0A452GFM6"/>